<dbReference type="Proteomes" id="UP001285354">
    <property type="component" value="Unassembled WGS sequence"/>
</dbReference>
<feature type="region of interest" description="Disordered" evidence="3">
    <location>
        <begin position="93"/>
        <end position="117"/>
    </location>
</feature>
<accession>A0AAD9SYS2</accession>
<dbReference type="InterPro" id="IPR040357">
    <property type="entry name" value="Vma22/CCDC115"/>
</dbReference>
<dbReference type="Pfam" id="PF21730">
    <property type="entry name" value="Vma22_CCDC115"/>
    <property type="match status" value="1"/>
</dbReference>
<proteinExistence type="predicted"/>
<keyword evidence="5" id="KW-1185">Reference proteome</keyword>
<protein>
    <recommendedName>
        <fullName evidence="1">Vacuolar ATPase assembly protein VMA22</fullName>
    </recommendedName>
</protein>
<organism evidence="4 5">
    <name type="scientific">Diplocarpon rosae</name>
    <dbReference type="NCBI Taxonomy" id="946125"/>
    <lineage>
        <taxon>Eukaryota</taxon>
        <taxon>Fungi</taxon>
        <taxon>Dikarya</taxon>
        <taxon>Ascomycota</taxon>
        <taxon>Pezizomycotina</taxon>
        <taxon>Leotiomycetes</taxon>
        <taxon>Helotiales</taxon>
        <taxon>Drepanopezizaceae</taxon>
        <taxon>Diplocarpon</taxon>
    </lineage>
</organism>
<comment type="caution">
    <text evidence="4">The sequence shown here is derived from an EMBL/GenBank/DDBJ whole genome shotgun (WGS) entry which is preliminary data.</text>
</comment>
<dbReference type="PANTHER" id="PTHR31996">
    <property type="entry name" value="COILED-COIL DOMAIN-CONTAINING PROTEIN 115"/>
    <property type="match status" value="1"/>
</dbReference>
<keyword evidence="2" id="KW-0175">Coiled coil</keyword>
<evidence type="ECO:0000313" key="4">
    <source>
        <dbReference type="EMBL" id="KAK2625992.1"/>
    </source>
</evidence>
<sequence>MASQALALSDEIDDLLTKYLSLLNTYTTIRVQLSAAQASIYLSLARANFHAERGVRYGQDFYDERAMLPGRMCRITPDTDSYHFEVTDTADVSEEADSIPQARAAEHEDEAKQGKNCTQDPLRMFGFAVPNALRETQIQARGMLDLVSRLLSVDARMRKLEIEIRRARKKRGKALLEGNVEGGVGRDVVVE</sequence>
<dbReference type="EMBL" id="JAUBYV010000006">
    <property type="protein sequence ID" value="KAK2625992.1"/>
    <property type="molecule type" value="Genomic_DNA"/>
</dbReference>
<evidence type="ECO:0000256" key="3">
    <source>
        <dbReference type="SAM" id="MobiDB-lite"/>
    </source>
</evidence>
<feature type="compositionally biased region" description="Basic and acidic residues" evidence="3">
    <location>
        <begin position="104"/>
        <end position="113"/>
    </location>
</feature>
<evidence type="ECO:0000256" key="1">
    <source>
        <dbReference type="ARBA" id="ARBA00093634"/>
    </source>
</evidence>
<dbReference type="GO" id="GO:0051082">
    <property type="term" value="F:unfolded protein binding"/>
    <property type="evidence" value="ECO:0007669"/>
    <property type="project" value="TreeGrafter"/>
</dbReference>
<evidence type="ECO:0000256" key="2">
    <source>
        <dbReference type="SAM" id="Coils"/>
    </source>
</evidence>
<dbReference type="PANTHER" id="PTHR31996:SF2">
    <property type="entry name" value="COILED-COIL DOMAIN-CONTAINING PROTEIN 115"/>
    <property type="match status" value="1"/>
</dbReference>
<gene>
    <name evidence="4" type="ORF">QTJ16_004254</name>
</gene>
<name>A0AAD9SYS2_9HELO</name>
<reference evidence="4" key="1">
    <citation type="submission" date="2023-06" db="EMBL/GenBank/DDBJ databases">
        <title>Draft genome of Marssonina rosae.</title>
        <authorList>
            <person name="Cheng Q."/>
        </authorList>
    </citation>
    <scope>NUCLEOTIDE SEQUENCE</scope>
    <source>
        <strain evidence="4">R4</strain>
    </source>
</reference>
<feature type="coiled-coil region" evidence="2">
    <location>
        <begin position="150"/>
        <end position="177"/>
    </location>
</feature>
<dbReference type="GO" id="GO:1990871">
    <property type="term" value="C:Vma12-Vma22 assembly complex"/>
    <property type="evidence" value="ECO:0007669"/>
    <property type="project" value="TreeGrafter"/>
</dbReference>
<evidence type="ECO:0000313" key="5">
    <source>
        <dbReference type="Proteomes" id="UP001285354"/>
    </source>
</evidence>
<dbReference type="GO" id="GO:0070072">
    <property type="term" value="P:vacuolar proton-transporting V-type ATPase complex assembly"/>
    <property type="evidence" value="ECO:0007669"/>
    <property type="project" value="InterPro"/>
</dbReference>
<dbReference type="AlphaFoldDB" id="A0AAD9SYS2"/>